<protein>
    <submittedName>
        <fullName evidence="1">Uncharacterized protein</fullName>
    </submittedName>
</protein>
<reference evidence="1 2" key="1">
    <citation type="submission" date="2020-04" db="EMBL/GenBank/DDBJ databases">
        <title>Flammeovirgaceae bacterium KN852 isolated from deep sea.</title>
        <authorList>
            <person name="Zhang D.-C."/>
        </authorList>
    </citation>
    <scope>NUCLEOTIDE SEQUENCE [LARGE SCALE GENOMIC DNA]</scope>
    <source>
        <strain evidence="1 2">KN852</strain>
    </source>
</reference>
<gene>
    <name evidence="1" type="ORF">HH304_12415</name>
</gene>
<evidence type="ECO:0000313" key="2">
    <source>
        <dbReference type="Proteomes" id="UP000559010"/>
    </source>
</evidence>
<evidence type="ECO:0000313" key="1">
    <source>
        <dbReference type="EMBL" id="NMM49206.1"/>
    </source>
</evidence>
<keyword evidence="2" id="KW-1185">Reference proteome</keyword>
<sequence>MKKGFLGVLIAIVLILIVDQGLKMERFYPEFGTYSGEFCLINGEEKAASEKCMISFNAGKYSIKIDDQLIANGKYRLVNDRLRLIDLSEEVTEFSHVFNGSFKTIETGTFFVLERSLDEIVYRLTLEKKINEKI</sequence>
<proteinExistence type="predicted"/>
<comment type="caution">
    <text evidence="1">The sequence shown here is derived from an EMBL/GenBank/DDBJ whole genome shotgun (WGS) entry which is preliminary data.</text>
</comment>
<dbReference type="Proteomes" id="UP000559010">
    <property type="component" value="Unassembled WGS sequence"/>
</dbReference>
<accession>A0A848J030</accession>
<name>A0A848J030_9BACT</name>
<dbReference type="EMBL" id="JABBNU010000007">
    <property type="protein sequence ID" value="NMM49206.1"/>
    <property type="molecule type" value="Genomic_DNA"/>
</dbReference>
<dbReference type="AlphaFoldDB" id="A0A848J030"/>
<dbReference type="RefSeq" id="WP_169681967.1">
    <property type="nucleotide sequence ID" value="NZ_JABBNU010000007.1"/>
</dbReference>
<organism evidence="1 2">
    <name type="scientific">Marinigracilibium pacificum</name>
    <dbReference type="NCBI Taxonomy" id="2729599"/>
    <lineage>
        <taxon>Bacteria</taxon>
        <taxon>Pseudomonadati</taxon>
        <taxon>Bacteroidota</taxon>
        <taxon>Cytophagia</taxon>
        <taxon>Cytophagales</taxon>
        <taxon>Flammeovirgaceae</taxon>
        <taxon>Marinigracilibium</taxon>
    </lineage>
</organism>